<dbReference type="OrthoDB" id="3565477at2759"/>
<feature type="compositionally biased region" description="Low complexity" evidence="1">
    <location>
        <begin position="635"/>
        <end position="702"/>
    </location>
</feature>
<evidence type="ECO:0000313" key="4">
    <source>
        <dbReference type="EMBL" id="RKU48822.1"/>
    </source>
</evidence>
<dbReference type="Pfam" id="PF01822">
    <property type="entry name" value="WSC"/>
    <property type="match status" value="1"/>
</dbReference>
<keyword evidence="5" id="KW-1185">Reference proteome</keyword>
<feature type="compositionally biased region" description="Polar residues" evidence="1">
    <location>
        <begin position="618"/>
        <end position="634"/>
    </location>
</feature>
<evidence type="ECO:0000256" key="1">
    <source>
        <dbReference type="SAM" id="MobiDB-lite"/>
    </source>
</evidence>
<gene>
    <name evidence="4" type="ORF">DL546_006837</name>
</gene>
<evidence type="ECO:0000256" key="2">
    <source>
        <dbReference type="SAM" id="SignalP"/>
    </source>
</evidence>
<dbReference type="SMART" id="SM00321">
    <property type="entry name" value="WSC"/>
    <property type="match status" value="1"/>
</dbReference>
<feature type="chain" id="PRO_5019434396" description="WSC domain-containing protein" evidence="2">
    <location>
        <begin position="24"/>
        <end position="964"/>
    </location>
</feature>
<accession>A0A420YLT8</accession>
<dbReference type="InterPro" id="IPR008979">
    <property type="entry name" value="Galactose-bd-like_sf"/>
</dbReference>
<dbReference type="AlphaFoldDB" id="A0A420YLT8"/>
<feature type="signal peptide" evidence="2">
    <location>
        <begin position="1"/>
        <end position="23"/>
    </location>
</feature>
<reference evidence="4 5" key="1">
    <citation type="submission" date="2018-08" db="EMBL/GenBank/DDBJ databases">
        <title>Draft genome of the lignicolous fungus Coniochaeta pulveracea.</title>
        <authorList>
            <person name="Borstlap C.J."/>
            <person name="De Witt R.N."/>
            <person name="Botha A."/>
            <person name="Volschenk H."/>
        </authorList>
    </citation>
    <scope>NUCLEOTIDE SEQUENCE [LARGE SCALE GENOMIC DNA]</scope>
    <source>
        <strain evidence="4 5">CAB683</strain>
    </source>
</reference>
<name>A0A420YLT8_9PEZI</name>
<feature type="region of interest" description="Disordered" evidence="1">
    <location>
        <begin position="588"/>
        <end position="705"/>
    </location>
</feature>
<feature type="compositionally biased region" description="Low complexity" evidence="1">
    <location>
        <begin position="588"/>
        <end position="605"/>
    </location>
</feature>
<dbReference type="EMBL" id="QVQW01000003">
    <property type="protein sequence ID" value="RKU48822.1"/>
    <property type="molecule type" value="Genomic_DNA"/>
</dbReference>
<dbReference type="PROSITE" id="PS51212">
    <property type="entry name" value="WSC"/>
    <property type="match status" value="1"/>
</dbReference>
<sequence length="964" mass="97481">MAFTRSSLRHLSLLGLAAVSVVASPSHPLLKRGLTLRQDGAPYVGCFIATGDAMMDNELVSDDLTVSACAQNCAGYTYFGIEYSRECWCGNELPATSAEEAACAAADTGSAPEICDDNEWIRVWIVPAVTTTTSSSTSSSTSTSTSSTESSTSSSSSSVSSSISVPLTTAPSTTLSSNTSSSIIYGNTTTSSVTSIAAPLTTAPTGTNVNTTSSSIIPIFVNTTTSSVLSSVGPVDVPVTPTSVPLSTGTGVTSAVDPILTSAPYANSTSTVSSEVLAVPATEMTTSTVFATTVRTITSCAPTVTNCPAESTVVVTETIPVYTTICPVTEAGGRLTTIVEGGYTTVLPISTSTIYATVTEIQTTRVIPGSTVGGTVFYSTVTESATTKVAPVGTSTVFATVTEKGVTRVTLVRPTPTNVVVVVVTVTATICPTETGAAGPTYTTITLPESTVVTPVSTSTIFSSVTVGGTVKVTVVGSSVVYTTVTVGATTRVTEIGAPGSGSTGVSSGVGSTFVGSGTGYPIVVPTSGVWSNSTSLTRSGTGYPAASGTGYATASGSVVTSHFSNVTSLAVQTSSASVASTLTFSNTTSATTETSTFQSATTTADRLTSAGPLTVSDEPTATPSDVTLPTAQPTSTASEESTVSSQSATVTSEPITTTIISVDPTTTPDEPTIAITTSPADPTTTPDEPTITTQPETPSSTAPCQSTTVLAATPSPCLVSIPTACASLTRTPALPYPALTAAASQCSAAYYTGATNAAIASCFTNIRSPQLFSGPSAYACVSAAPVYCSYETLCVGATPTGPVASIPTNAVDDGGFEAGHIPSSWTASGTMSPDSVISVSVSTDVARQGAYALKTVFANTNGGSRGWTQQLSLEPGALYEASWWYYSTNSAANTVSRMQLSGGGLSSFLLDASTRGGLTNTWVRVSQRFTPTASFANMYFSVYGNLGDAANVFYVDDVAVTKV</sequence>
<evidence type="ECO:0000259" key="3">
    <source>
        <dbReference type="PROSITE" id="PS51212"/>
    </source>
</evidence>
<proteinExistence type="predicted"/>
<feature type="region of interest" description="Disordered" evidence="1">
    <location>
        <begin position="133"/>
        <end position="181"/>
    </location>
</feature>
<evidence type="ECO:0000313" key="5">
    <source>
        <dbReference type="Proteomes" id="UP000275385"/>
    </source>
</evidence>
<dbReference type="SUPFAM" id="SSF49785">
    <property type="entry name" value="Galactose-binding domain-like"/>
    <property type="match status" value="1"/>
</dbReference>
<protein>
    <recommendedName>
        <fullName evidence="3">WSC domain-containing protein</fullName>
    </recommendedName>
</protein>
<feature type="domain" description="WSC" evidence="3">
    <location>
        <begin position="40"/>
        <end position="127"/>
    </location>
</feature>
<organism evidence="4 5">
    <name type="scientific">Coniochaeta pulveracea</name>
    <dbReference type="NCBI Taxonomy" id="177199"/>
    <lineage>
        <taxon>Eukaryota</taxon>
        <taxon>Fungi</taxon>
        <taxon>Dikarya</taxon>
        <taxon>Ascomycota</taxon>
        <taxon>Pezizomycotina</taxon>
        <taxon>Sordariomycetes</taxon>
        <taxon>Sordariomycetidae</taxon>
        <taxon>Coniochaetales</taxon>
        <taxon>Coniochaetaceae</taxon>
        <taxon>Coniochaeta</taxon>
    </lineage>
</organism>
<dbReference type="STRING" id="177199.A0A420YLT8"/>
<dbReference type="Gene3D" id="2.60.120.260">
    <property type="entry name" value="Galactose-binding domain-like"/>
    <property type="match status" value="1"/>
</dbReference>
<keyword evidence="2" id="KW-0732">Signal</keyword>
<dbReference type="InterPro" id="IPR002889">
    <property type="entry name" value="WSC_carb-bd"/>
</dbReference>
<comment type="caution">
    <text evidence="4">The sequence shown here is derived from an EMBL/GenBank/DDBJ whole genome shotgun (WGS) entry which is preliminary data.</text>
</comment>
<dbReference type="Proteomes" id="UP000275385">
    <property type="component" value="Unassembled WGS sequence"/>
</dbReference>